<feature type="transmembrane region" description="Helical" evidence="1">
    <location>
        <begin position="6"/>
        <end position="26"/>
    </location>
</feature>
<accession>A0ABQ0QL00</accession>
<dbReference type="Proteomes" id="UP001062443">
    <property type="component" value="Unassembled WGS sequence"/>
</dbReference>
<keyword evidence="1" id="KW-1133">Transmembrane helix</keyword>
<protein>
    <recommendedName>
        <fullName evidence="2">Type 4 secretion system PilS N-terminal domain-containing protein</fullName>
    </recommendedName>
</protein>
<dbReference type="InterPro" id="IPR014911">
    <property type="entry name" value="PilS_N"/>
</dbReference>
<feature type="domain" description="Type 4 secretion system PilS N-terminal" evidence="2">
    <location>
        <begin position="55"/>
        <end position="159"/>
    </location>
</feature>
<keyword evidence="1" id="KW-0472">Membrane</keyword>
<organism evidence="3 4">
    <name type="scientific">Neokomagataea tanensis NBRC 106556</name>
    <dbReference type="NCBI Taxonomy" id="1223519"/>
    <lineage>
        <taxon>Bacteria</taxon>
        <taxon>Pseudomonadati</taxon>
        <taxon>Pseudomonadota</taxon>
        <taxon>Alphaproteobacteria</taxon>
        <taxon>Acetobacterales</taxon>
        <taxon>Acetobacteraceae</taxon>
        <taxon>Neokomagataea</taxon>
    </lineage>
</organism>
<keyword evidence="1" id="KW-0812">Transmembrane</keyword>
<evidence type="ECO:0000259" key="2">
    <source>
        <dbReference type="Pfam" id="PF08805"/>
    </source>
</evidence>
<evidence type="ECO:0000256" key="1">
    <source>
        <dbReference type="SAM" id="Phobius"/>
    </source>
</evidence>
<sequence length="176" mass="18079">MERLIAYIAGAIIAMLALGGVATYAMRAYHGSSTTTATSEATDIYHSARGVFGNSVAGGSASYTNISNANSIKAGIVPSVMTTGDGQTIVGPWPGSSVKIFGNGITLWEEWDGVPASACATFALSQSVNYLTINGNAHPVMSNDPSLAANVASDCNMVNSNSTAKILFSYIDIGSQ</sequence>
<dbReference type="InterPro" id="IPR045584">
    <property type="entry name" value="Pilin-like"/>
</dbReference>
<name>A0ABQ0QL00_9PROT</name>
<dbReference type="Pfam" id="PF08805">
    <property type="entry name" value="PilS"/>
    <property type="match status" value="1"/>
</dbReference>
<dbReference type="EMBL" id="BAQB01000045">
    <property type="protein sequence ID" value="GBR48600.1"/>
    <property type="molecule type" value="Genomic_DNA"/>
</dbReference>
<comment type="caution">
    <text evidence="3">The sequence shown here is derived from an EMBL/GenBank/DDBJ whole genome shotgun (WGS) entry which is preliminary data.</text>
</comment>
<keyword evidence="4" id="KW-1185">Reference proteome</keyword>
<proteinExistence type="predicted"/>
<evidence type="ECO:0000313" key="4">
    <source>
        <dbReference type="Proteomes" id="UP001062443"/>
    </source>
</evidence>
<gene>
    <name evidence="3" type="ORF">AA106556_1838</name>
</gene>
<reference evidence="3" key="1">
    <citation type="submission" date="2013-04" db="EMBL/GenBank/DDBJ databases">
        <title>The genome sequencing project of 58 acetic acid bacteria.</title>
        <authorList>
            <person name="Okamoto-Kainuma A."/>
            <person name="Ishikawa M."/>
            <person name="Umino S."/>
            <person name="Koizumi Y."/>
            <person name="Shiwa Y."/>
            <person name="Yoshikawa H."/>
            <person name="Matsutani M."/>
            <person name="Matsushita K."/>
        </authorList>
    </citation>
    <scope>NUCLEOTIDE SEQUENCE</scope>
    <source>
        <strain evidence="3">NBRC 106556</strain>
    </source>
</reference>
<dbReference type="SUPFAM" id="SSF54523">
    <property type="entry name" value="Pili subunits"/>
    <property type="match status" value="1"/>
</dbReference>
<evidence type="ECO:0000313" key="3">
    <source>
        <dbReference type="EMBL" id="GBR48600.1"/>
    </source>
</evidence>
<dbReference type="Gene3D" id="3.30.1690.10">
    <property type="entry name" value="TcpA-like pilin"/>
    <property type="match status" value="1"/>
</dbReference>